<dbReference type="SUPFAM" id="SSF54826">
    <property type="entry name" value="Enolase N-terminal domain-like"/>
    <property type="match status" value="1"/>
</dbReference>
<dbReference type="PANTHER" id="PTHR11902">
    <property type="entry name" value="ENOLASE"/>
    <property type="match status" value="1"/>
</dbReference>
<evidence type="ECO:0000256" key="4">
    <source>
        <dbReference type="ARBA" id="ARBA00023152"/>
    </source>
</evidence>
<feature type="domain" description="Enolase C-terminal TIM barrel" evidence="6">
    <location>
        <begin position="32"/>
        <end position="147"/>
    </location>
</feature>
<dbReference type="GO" id="GO:0000287">
    <property type="term" value="F:magnesium ion binding"/>
    <property type="evidence" value="ECO:0007669"/>
    <property type="project" value="InterPro"/>
</dbReference>
<evidence type="ECO:0000256" key="3">
    <source>
        <dbReference type="ARBA" id="ARBA00012058"/>
    </source>
</evidence>
<dbReference type="EMBL" id="BT067048">
    <property type="protein sequence ID" value="ACN33945.1"/>
    <property type="molecule type" value="mRNA"/>
</dbReference>
<reference evidence="8" key="2">
    <citation type="submission" date="2015-12" db="EMBL/GenBank/DDBJ databases">
        <title>Update maize B73 reference genome by single molecule sequencing technologies.</title>
        <authorList>
            <consortium name="Maize Genome Sequencing Project"/>
            <person name="Ware D."/>
        </authorList>
    </citation>
    <scope>NUCLEOTIDE SEQUENCE [LARGE SCALE GENOMIC DNA]</scope>
    <source>
        <tissue evidence="8">Seedling</tissue>
    </source>
</reference>
<gene>
    <name evidence="8" type="ORF">ZEAMMB73_Zm00001d028554</name>
</gene>
<dbReference type="Gene3D" id="3.20.20.120">
    <property type="entry name" value="Enolase-like C-terminal domain"/>
    <property type="match status" value="1"/>
</dbReference>
<reference evidence="7" key="1">
    <citation type="journal article" date="2009" name="PLoS Genet.">
        <title>Sequencing, mapping, and analysis of 27,455 maize full-length cDNAs.</title>
        <authorList>
            <person name="Soderlund C."/>
            <person name="Descour A."/>
            <person name="Kudrna D."/>
            <person name="Bomhoff M."/>
            <person name="Boyd L."/>
            <person name="Currie J."/>
            <person name="Angelova A."/>
            <person name="Collura K."/>
            <person name="Wissotski M."/>
            <person name="Ashley E."/>
            <person name="Morrow D."/>
            <person name="Fernandes J."/>
            <person name="Walbot V."/>
            <person name="Yu Y."/>
        </authorList>
    </citation>
    <scope>NUCLEOTIDE SEQUENCE</scope>
    <source>
        <strain evidence="7">B73</strain>
    </source>
</reference>
<evidence type="ECO:0000256" key="5">
    <source>
        <dbReference type="ARBA" id="ARBA00023239"/>
    </source>
</evidence>
<dbReference type="InterPro" id="IPR000941">
    <property type="entry name" value="Enolase"/>
</dbReference>
<accession>C0PFH9</accession>
<dbReference type="ExpressionAtlas" id="C0PFH9">
    <property type="expression patterns" value="baseline and differential"/>
</dbReference>
<comment type="pathway">
    <text evidence="1">Carbohydrate degradation; glycolysis; pyruvate from D-glyceraldehyde 3-phosphate: step 4/5.</text>
</comment>
<dbReference type="EC" id="4.2.1.11" evidence="3"/>
<dbReference type="GO" id="GO:0004634">
    <property type="term" value="F:phosphopyruvate hydratase activity"/>
    <property type="evidence" value="ECO:0007669"/>
    <property type="project" value="UniProtKB-EC"/>
</dbReference>
<keyword evidence="5" id="KW-0456">Lyase</keyword>
<dbReference type="SUPFAM" id="SSF51604">
    <property type="entry name" value="Enolase C-terminal domain-like"/>
    <property type="match status" value="1"/>
</dbReference>
<dbReference type="GO" id="GO:0006096">
    <property type="term" value="P:glycolytic process"/>
    <property type="evidence" value="ECO:0007669"/>
    <property type="project" value="UniProtKB-UniPathway"/>
</dbReference>
<dbReference type="GO" id="GO:0000015">
    <property type="term" value="C:phosphopyruvate hydratase complex"/>
    <property type="evidence" value="ECO:0007669"/>
    <property type="project" value="InterPro"/>
</dbReference>
<dbReference type="Pfam" id="PF00113">
    <property type="entry name" value="Enolase_C"/>
    <property type="match status" value="1"/>
</dbReference>
<comment type="similarity">
    <text evidence="2">Belongs to the enolase family.</text>
</comment>
<evidence type="ECO:0000256" key="2">
    <source>
        <dbReference type="ARBA" id="ARBA00009604"/>
    </source>
</evidence>
<evidence type="ECO:0000259" key="6">
    <source>
        <dbReference type="SMART" id="SM01192"/>
    </source>
</evidence>
<dbReference type="EMBL" id="CM007647">
    <property type="protein sequence ID" value="ONL96360.1"/>
    <property type="molecule type" value="Genomic_DNA"/>
</dbReference>
<dbReference type="UniPathway" id="UPA00109">
    <property type="reaction ID" value="UER00187"/>
</dbReference>
<keyword evidence="4" id="KW-0324">Glycolysis</keyword>
<dbReference type="PANTHER" id="PTHR11902:SF56">
    <property type="entry name" value="CYTOSOLIC ENOLASE 3"/>
    <property type="match status" value="1"/>
</dbReference>
<dbReference type="InterPro" id="IPR029017">
    <property type="entry name" value="Enolase-like_N"/>
</dbReference>
<evidence type="ECO:0000313" key="7">
    <source>
        <dbReference type="EMBL" id="ACN33945.1"/>
    </source>
</evidence>
<dbReference type="InterPro" id="IPR020810">
    <property type="entry name" value="Enolase_C"/>
</dbReference>
<name>C0PFH9_MAIZE</name>
<evidence type="ECO:0000256" key="1">
    <source>
        <dbReference type="ARBA" id="ARBA00005031"/>
    </source>
</evidence>
<dbReference type="InterPro" id="IPR036849">
    <property type="entry name" value="Enolase-like_C_sf"/>
</dbReference>
<sequence length="147" mass="15284">MLAVSIAACKAGAAEKEVPLYKHIADLVGKSATTLPVPANTVINGGKHAGNGLPIQEIMILLVGAMNFEEAMQMGSETYHHLKDIILEKCGSDSCNIGDHGGFAPNISSISEGLDLVIAAIERAGYNGRIKLTIDVAATDFCVGCMG</sequence>
<proteinExistence type="evidence at transcript level"/>
<organism evidence="7">
    <name type="scientific">Zea mays</name>
    <name type="common">Maize</name>
    <dbReference type="NCBI Taxonomy" id="4577"/>
    <lineage>
        <taxon>Eukaryota</taxon>
        <taxon>Viridiplantae</taxon>
        <taxon>Streptophyta</taxon>
        <taxon>Embryophyta</taxon>
        <taxon>Tracheophyta</taxon>
        <taxon>Spermatophyta</taxon>
        <taxon>Magnoliopsida</taxon>
        <taxon>Liliopsida</taxon>
        <taxon>Poales</taxon>
        <taxon>Poaceae</taxon>
        <taxon>PACMAD clade</taxon>
        <taxon>Panicoideae</taxon>
        <taxon>Andropogonodae</taxon>
        <taxon>Andropogoneae</taxon>
        <taxon>Tripsacinae</taxon>
        <taxon>Zea</taxon>
    </lineage>
</organism>
<dbReference type="AlphaFoldDB" id="C0PFH9"/>
<dbReference type="SMART" id="SM01192">
    <property type="entry name" value="Enolase_C"/>
    <property type="match status" value="1"/>
</dbReference>
<protein>
    <recommendedName>
        <fullName evidence="3">phosphopyruvate hydratase</fullName>
        <ecNumber evidence="3">4.2.1.11</ecNumber>
    </recommendedName>
</protein>
<evidence type="ECO:0000313" key="8">
    <source>
        <dbReference type="EMBL" id="ONL96360.1"/>
    </source>
</evidence>